<organism evidence="2 3">
    <name type="scientific">Rhododendron simsii</name>
    <name type="common">Sims's rhododendron</name>
    <dbReference type="NCBI Taxonomy" id="118357"/>
    <lineage>
        <taxon>Eukaryota</taxon>
        <taxon>Viridiplantae</taxon>
        <taxon>Streptophyta</taxon>
        <taxon>Embryophyta</taxon>
        <taxon>Tracheophyta</taxon>
        <taxon>Spermatophyta</taxon>
        <taxon>Magnoliopsida</taxon>
        <taxon>eudicotyledons</taxon>
        <taxon>Gunneridae</taxon>
        <taxon>Pentapetalae</taxon>
        <taxon>asterids</taxon>
        <taxon>Ericales</taxon>
        <taxon>Ericaceae</taxon>
        <taxon>Ericoideae</taxon>
        <taxon>Rhodoreae</taxon>
        <taxon>Rhododendron</taxon>
    </lineage>
</organism>
<comment type="caution">
    <text evidence="2">The sequence shown here is derived from an EMBL/GenBank/DDBJ whole genome shotgun (WGS) entry which is preliminary data.</text>
</comment>
<evidence type="ECO:0008006" key="4">
    <source>
        <dbReference type="Google" id="ProtNLM"/>
    </source>
</evidence>
<feature type="transmembrane region" description="Helical" evidence="1">
    <location>
        <begin position="66"/>
        <end position="84"/>
    </location>
</feature>
<protein>
    <recommendedName>
        <fullName evidence="4">Retrotransposon Copia-like N-terminal domain-containing protein</fullName>
    </recommendedName>
</protein>
<dbReference type="PANTHER" id="PTHR47481:SF31">
    <property type="entry name" value="OS01G0873500 PROTEIN"/>
    <property type="match status" value="1"/>
</dbReference>
<accession>A0A834GRU2</accession>
<evidence type="ECO:0000313" key="2">
    <source>
        <dbReference type="EMBL" id="KAF7137955.1"/>
    </source>
</evidence>
<dbReference type="AlphaFoldDB" id="A0A834GRU2"/>
<reference evidence="2" key="1">
    <citation type="submission" date="2019-11" db="EMBL/GenBank/DDBJ databases">
        <authorList>
            <person name="Liu Y."/>
            <person name="Hou J."/>
            <person name="Li T.-Q."/>
            <person name="Guan C.-H."/>
            <person name="Wu X."/>
            <person name="Wu H.-Z."/>
            <person name="Ling F."/>
            <person name="Zhang R."/>
            <person name="Shi X.-G."/>
            <person name="Ren J.-P."/>
            <person name="Chen E.-F."/>
            <person name="Sun J.-M."/>
        </authorList>
    </citation>
    <scope>NUCLEOTIDE SEQUENCE</scope>
    <source>
        <strain evidence="2">Adult_tree_wgs_1</strain>
        <tissue evidence="2">Leaves</tissue>
    </source>
</reference>
<dbReference type="PANTHER" id="PTHR47481">
    <property type="match status" value="1"/>
</dbReference>
<keyword evidence="1" id="KW-1133">Transmembrane helix</keyword>
<sequence length="395" mass="44471">MPNLEHDVFDFLLKALLNLLGLHYQGNGVVSPFQARPVTMGIAFASLLLYCISYELEPRFARAGRGGMGLCRSILIVSLASLLFRNPVLVVMYFSYVLFANWQMMCTVTKVLRSWVHRRMVLLLYRAICWINWRWFVAPVYANRGNILPLSRSLLSFPFSNISNHVSVKLDSENYLLWRDQFMPLLDCNDLFGYVDGSIRPPAQMILDKDAQKKIDNPEYKVWQRTDKFVLSCIKATLSPSTSAHVLGLQTSKQVWGALETLFQQQSQARLDHLRDRLQNIKKGTYSAEEYVAEIKSIADKLAAINHPVSDSELVTHTLNATPIHKGLISNAIMVLEVSTIAVAMEIVGDDFMVDEAIVEEDKMLAVGMDMVVAEMGVTTHVMLGALTVGIVNIR</sequence>
<feature type="transmembrane region" description="Helical" evidence="1">
    <location>
        <begin position="123"/>
        <end position="142"/>
    </location>
</feature>
<evidence type="ECO:0000313" key="3">
    <source>
        <dbReference type="Proteomes" id="UP000626092"/>
    </source>
</evidence>
<evidence type="ECO:0000256" key="1">
    <source>
        <dbReference type="SAM" id="Phobius"/>
    </source>
</evidence>
<dbReference type="Pfam" id="PF14223">
    <property type="entry name" value="Retrotran_gag_2"/>
    <property type="match status" value="1"/>
</dbReference>
<keyword evidence="3" id="KW-1185">Reference proteome</keyword>
<dbReference type="Proteomes" id="UP000626092">
    <property type="component" value="Unassembled WGS sequence"/>
</dbReference>
<proteinExistence type="predicted"/>
<dbReference type="OrthoDB" id="1845088at2759"/>
<gene>
    <name evidence="2" type="ORF">RHSIM_Rhsim07G0113600</name>
</gene>
<keyword evidence="1" id="KW-0812">Transmembrane</keyword>
<keyword evidence="1" id="KW-0472">Membrane</keyword>
<feature type="transmembrane region" description="Helical" evidence="1">
    <location>
        <begin position="35"/>
        <end position="54"/>
    </location>
</feature>
<name>A0A834GRU2_RHOSS</name>
<dbReference type="EMBL" id="WJXA01000007">
    <property type="protein sequence ID" value="KAF7137955.1"/>
    <property type="molecule type" value="Genomic_DNA"/>
</dbReference>